<feature type="transmembrane region" description="Helical" evidence="6">
    <location>
        <begin position="71"/>
        <end position="91"/>
    </location>
</feature>
<organism evidence="8">
    <name type="scientific">Perkinsus marinus (strain ATCC 50983 / TXsc)</name>
    <dbReference type="NCBI Taxonomy" id="423536"/>
    <lineage>
        <taxon>Eukaryota</taxon>
        <taxon>Sar</taxon>
        <taxon>Alveolata</taxon>
        <taxon>Perkinsozoa</taxon>
        <taxon>Perkinsea</taxon>
        <taxon>Perkinsida</taxon>
        <taxon>Perkinsidae</taxon>
        <taxon>Perkinsus</taxon>
    </lineage>
</organism>
<keyword evidence="3 6" id="KW-1133">Transmembrane helix</keyword>
<sequence length="431" mass="48295">MDGDTVISATPEISSPTLNPLSSGSAFITSYPAVLLALGLMLVTWLVTVYNCFQHLLNYSREDLQMHIIRIVLVAPLYATGAFLAVCLTNVDLAVLLESIPEIWEAVVVYSFFCLILTYVGGEHNWIQSTLYTAPNGIQQPWPLSKCLPNLALTSEFLRGMKRCVLQFVVLKPVMTITEIIMHIFGEGDNKVWTIIREVAYNLSYSLALYALGLLYISSRRHPSLRDKKPLAKFVSVKLVIFVTFWQQYIFDLAFSKEPQEIGMKWSAFLVCVEMTIFAVLLTSAFTWREFEFEWVEASPPKLDDVEMDRVESGVVRDDTSAGDSTDGEESPRGGQRADSEQPQQHAHATYGTSSRILPTQADIRLALANAKRSLYPVDVAVDTSRNWSTRYQGHVLLETSQAYVGEDDEELEETSGEDTSSDTDKQKNEG</sequence>
<feature type="transmembrane region" description="Helical" evidence="6">
    <location>
        <begin position="28"/>
        <end position="50"/>
    </location>
</feature>
<reference evidence="7 8" key="1">
    <citation type="submission" date="2008-07" db="EMBL/GenBank/DDBJ databases">
        <authorList>
            <person name="El-Sayed N."/>
            <person name="Caler E."/>
            <person name="Inman J."/>
            <person name="Amedeo P."/>
            <person name="Hass B."/>
            <person name="Wortman J."/>
        </authorList>
    </citation>
    <scope>NUCLEOTIDE SEQUENCE [LARGE SCALE GENOMIC DNA]</scope>
    <source>
        <strain evidence="8">ATCC 50983 / TXsc</strain>
    </source>
</reference>
<feature type="region of interest" description="Disordered" evidence="5">
    <location>
        <begin position="314"/>
        <end position="354"/>
    </location>
</feature>
<dbReference type="Pfam" id="PF03619">
    <property type="entry name" value="Solute_trans_a"/>
    <property type="match status" value="1"/>
</dbReference>
<comment type="subcellular location">
    <subcellularLocation>
        <location evidence="1">Membrane</location>
        <topology evidence="1">Multi-pass membrane protein</topology>
    </subcellularLocation>
</comment>
<feature type="compositionally biased region" description="Acidic residues" evidence="5">
    <location>
        <begin position="406"/>
        <end position="422"/>
    </location>
</feature>
<dbReference type="EMBL" id="GG676180">
    <property type="protein sequence ID" value="EER12083.1"/>
    <property type="molecule type" value="Genomic_DNA"/>
</dbReference>
<evidence type="ECO:0000256" key="4">
    <source>
        <dbReference type="ARBA" id="ARBA00023136"/>
    </source>
</evidence>
<dbReference type="InterPro" id="IPR005178">
    <property type="entry name" value="Ostalpha/TMEM184C"/>
</dbReference>
<evidence type="ECO:0008006" key="9">
    <source>
        <dbReference type="Google" id="ProtNLM"/>
    </source>
</evidence>
<feature type="transmembrane region" description="Helical" evidence="6">
    <location>
        <begin position="231"/>
        <end position="251"/>
    </location>
</feature>
<dbReference type="SMART" id="SM01417">
    <property type="entry name" value="Solute_trans_a"/>
    <property type="match status" value="1"/>
</dbReference>
<dbReference type="PANTHER" id="PTHR23423">
    <property type="entry name" value="ORGANIC SOLUTE TRANSPORTER-RELATED"/>
    <property type="match status" value="1"/>
</dbReference>
<dbReference type="GO" id="GO:0016020">
    <property type="term" value="C:membrane"/>
    <property type="evidence" value="ECO:0007669"/>
    <property type="project" value="UniProtKB-SubCell"/>
</dbReference>
<feature type="compositionally biased region" description="Polar residues" evidence="5">
    <location>
        <begin position="341"/>
        <end position="354"/>
    </location>
</feature>
<feature type="compositionally biased region" description="Basic and acidic residues" evidence="5">
    <location>
        <begin position="330"/>
        <end position="340"/>
    </location>
</feature>
<feature type="transmembrane region" description="Helical" evidence="6">
    <location>
        <begin position="266"/>
        <end position="288"/>
    </location>
</feature>
<keyword evidence="2 6" id="KW-0812">Transmembrane</keyword>
<feature type="region of interest" description="Disordered" evidence="5">
    <location>
        <begin position="401"/>
        <end position="431"/>
    </location>
</feature>
<dbReference type="RefSeq" id="XP_002780288.1">
    <property type="nucleotide sequence ID" value="XM_002780242.1"/>
</dbReference>
<dbReference type="OMA" id="KMCTIQY"/>
<keyword evidence="4 6" id="KW-0472">Membrane</keyword>
<feature type="transmembrane region" description="Helical" evidence="6">
    <location>
        <begin position="164"/>
        <end position="185"/>
    </location>
</feature>
<accession>C5KU41</accession>
<evidence type="ECO:0000256" key="3">
    <source>
        <dbReference type="ARBA" id="ARBA00022989"/>
    </source>
</evidence>
<feature type="transmembrane region" description="Helical" evidence="6">
    <location>
        <begin position="200"/>
        <end position="219"/>
    </location>
</feature>
<evidence type="ECO:0000256" key="6">
    <source>
        <dbReference type="SAM" id="Phobius"/>
    </source>
</evidence>
<dbReference type="GeneID" id="9060995"/>
<feature type="transmembrane region" description="Helical" evidence="6">
    <location>
        <begin position="103"/>
        <end position="122"/>
    </location>
</feature>
<protein>
    <recommendedName>
        <fullName evidence="9">Transmembrane protein</fullName>
    </recommendedName>
</protein>
<evidence type="ECO:0000313" key="8">
    <source>
        <dbReference type="Proteomes" id="UP000007800"/>
    </source>
</evidence>
<gene>
    <name evidence="7" type="ORF">Pmar_PMAR019188</name>
</gene>
<name>C5KU41_PERM5</name>
<dbReference type="Proteomes" id="UP000007800">
    <property type="component" value="Unassembled WGS sequence"/>
</dbReference>
<dbReference type="InParanoid" id="C5KU41"/>
<evidence type="ECO:0000313" key="7">
    <source>
        <dbReference type="EMBL" id="EER12083.1"/>
    </source>
</evidence>
<proteinExistence type="predicted"/>
<evidence type="ECO:0000256" key="2">
    <source>
        <dbReference type="ARBA" id="ARBA00022692"/>
    </source>
</evidence>
<dbReference type="OrthoDB" id="5348404at2759"/>
<evidence type="ECO:0000256" key="5">
    <source>
        <dbReference type="SAM" id="MobiDB-lite"/>
    </source>
</evidence>
<keyword evidence="8" id="KW-1185">Reference proteome</keyword>
<evidence type="ECO:0000256" key="1">
    <source>
        <dbReference type="ARBA" id="ARBA00004141"/>
    </source>
</evidence>
<dbReference type="AlphaFoldDB" id="C5KU41"/>